<feature type="region of interest" description="Disordered" evidence="12">
    <location>
        <begin position="362"/>
        <end position="397"/>
    </location>
</feature>
<evidence type="ECO:0000256" key="8">
    <source>
        <dbReference type="ARBA" id="ARBA00022786"/>
    </source>
</evidence>
<organism evidence="14 15">
    <name type="scientific">Ceratodon purpureus</name>
    <name type="common">Fire moss</name>
    <name type="synonym">Dicranum purpureum</name>
    <dbReference type="NCBI Taxonomy" id="3225"/>
    <lineage>
        <taxon>Eukaryota</taxon>
        <taxon>Viridiplantae</taxon>
        <taxon>Streptophyta</taxon>
        <taxon>Embryophyta</taxon>
        <taxon>Bryophyta</taxon>
        <taxon>Bryophytina</taxon>
        <taxon>Bryopsida</taxon>
        <taxon>Dicranidae</taxon>
        <taxon>Pseudoditrichales</taxon>
        <taxon>Ditrichaceae</taxon>
        <taxon>Ceratodon</taxon>
    </lineage>
</organism>
<sequence length="697" mass="78268">MATQLPGADNQSSTEQGPQISGPESETSVSRHVDLNLNLSTPIPTYNPYMLMQQVGPQNYPTYQIADSQQQHYDQQGYVPGIHGTSLYTAPQEVHYGYQGYHPPVQEQMQGYTELQQQNYMQQAAEGYVQGGQTAFETRHQGPMQRILPRRLPHVRQRIRRRNRTNRTHISHIHSVAADMAYNNREHSTATSITGSVTSGPILQTPVEIEGSQERLSRLTSAVTAMEESSGIGENFECNICFQKANEAVVTCCGHLFCWPCLYRWLHVHSYHKECPVCKGAIAEYSITPIYGRENALASARMQGALGSERIPPRPAARRIESARQQREREEREREREIREAEARERTNLERVQVAEIEQAATEIEEEGEPRAPGAEAPTSESIPQRGEDAPQEGAETAARLQDIERDVNQLDREANDPTEHSQSGYLQRRLAFRREQLRQALANSRYSAAINQNTGARGTERQQMLAATALLSQEWEHIINGSRLVVDPTQAAAWLASMHARLANMEGNMEPNSDAAQQRRQMIASAVSQLSQQPQEESVNRLAVHPSQVSDWITTMRTRLNNIEQIMQNLERPIGGNQMPQSTNAPESGNPNTLQLADTEDLHSNELFAELNATATPQEIASGSERGPDPVAALNVADENERSPERIVPEAHVVRRSRRRREHGEEASHVVAQEEGAEAPHEEQVPVTRKRRRRLD</sequence>
<dbReference type="Pfam" id="PF13920">
    <property type="entry name" value="zf-C3HC4_3"/>
    <property type="match status" value="1"/>
</dbReference>
<evidence type="ECO:0000313" key="14">
    <source>
        <dbReference type="EMBL" id="KAG0580686.1"/>
    </source>
</evidence>
<evidence type="ECO:0000259" key="13">
    <source>
        <dbReference type="PROSITE" id="PS50089"/>
    </source>
</evidence>
<comment type="caution">
    <text evidence="14">The sequence shown here is derived from an EMBL/GenBank/DDBJ whole genome shotgun (WGS) entry which is preliminary data.</text>
</comment>
<dbReference type="PROSITE" id="PS00518">
    <property type="entry name" value="ZF_RING_1"/>
    <property type="match status" value="1"/>
</dbReference>
<feature type="region of interest" description="Disordered" evidence="12">
    <location>
        <begin position="637"/>
        <end position="697"/>
    </location>
</feature>
<dbReference type="InterPro" id="IPR017907">
    <property type="entry name" value="Znf_RING_CS"/>
</dbReference>
<name>A0A8T0ICR8_CERPU</name>
<keyword evidence="5" id="KW-0808">Transferase</keyword>
<evidence type="ECO:0000256" key="5">
    <source>
        <dbReference type="ARBA" id="ARBA00022679"/>
    </source>
</evidence>
<dbReference type="Gene3D" id="3.30.40.10">
    <property type="entry name" value="Zinc/RING finger domain, C3HC4 (zinc finger)"/>
    <property type="match status" value="1"/>
</dbReference>
<feature type="region of interest" description="Disordered" evidence="12">
    <location>
        <begin position="306"/>
        <end position="339"/>
    </location>
</feature>
<evidence type="ECO:0000256" key="10">
    <source>
        <dbReference type="ARBA" id="ARBA00023136"/>
    </source>
</evidence>
<dbReference type="Proteomes" id="UP000822688">
    <property type="component" value="Chromosome 4"/>
</dbReference>
<dbReference type="SMART" id="SM00184">
    <property type="entry name" value="RING"/>
    <property type="match status" value="1"/>
</dbReference>
<feature type="region of interest" description="Disordered" evidence="12">
    <location>
        <begin position="574"/>
        <end position="596"/>
    </location>
</feature>
<dbReference type="EMBL" id="CM026424">
    <property type="protein sequence ID" value="KAG0580686.1"/>
    <property type="molecule type" value="Genomic_DNA"/>
</dbReference>
<dbReference type="GO" id="GO:0006511">
    <property type="term" value="P:ubiquitin-dependent protein catabolic process"/>
    <property type="evidence" value="ECO:0007669"/>
    <property type="project" value="InterPro"/>
</dbReference>
<dbReference type="CDD" id="cd16534">
    <property type="entry name" value="RING-HC_RNF5-like"/>
    <property type="match status" value="1"/>
</dbReference>
<feature type="compositionally biased region" description="Basic and acidic residues" evidence="12">
    <location>
        <begin position="318"/>
        <end position="339"/>
    </location>
</feature>
<dbReference type="PROSITE" id="PS50089">
    <property type="entry name" value="ZF_RING_2"/>
    <property type="match status" value="1"/>
</dbReference>
<dbReference type="EC" id="2.3.2.27" evidence="4"/>
<evidence type="ECO:0000256" key="12">
    <source>
        <dbReference type="SAM" id="MobiDB-lite"/>
    </source>
</evidence>
<keyword evidence="6" id="KW-0479">Metal-binding</keyword>
<evidence type="ECO:0000256" key="1">
    <source>
        <dbReference type="ARBA" id="ARBA00000900"/>
    </source>
</evidence>
<comment type="catalytic activity">
    <reaction evidence="1">
        <text>S-ubiquitinyl-[E2 ubiquitin-conjugating enzyme]-L-cysteine + [acceptor protein]-L-lysine = [E2 ubiquitin-conjugating enzyme]-L-cysteine + N(6)-ubiquitinyl-[acceptor protein]-L-lysine.</text>
        <dbReference type="EC" id="2.3.2.27"/>
    </reaction>
</comment>
<comment type="subcellular location">
    <subcellularLocation>
        <location evidence="2">Endomembrane system</location>
    </subcellularLocation>
</comment>
<feature type="compositionally biased region" description="Polar residues" evidence="12">
    <location>
        <begin position="579"/>
        <end position="596"/>
    </location>
</feature>
<dbReference type="InterPro" id="IPR013083">
    <property type="entry name" value="Znf_RING/FYVE/PHD"/>
</dbReference>
<evidence type="ECO:0000313" key="15">
    <source>
        <dbReference type="Proteomes" id="UP000822688"/>
    </source>
</evidence>
<evidence type="ECO:0000256" key="4">
    <source>
        <dbReference type="ARBA" id="ARBA00012483"/>
    </source>
</evidence>
<evidence type="ECO:0000256" key="3">
    <source>
        <dbReference type="ARBA" id="ARBA00004906"/>
    </source>
</evidence>
<keyword evidence="8" id="KW-0833">Ubl conjugation pathway</keyword>
<dbReference type="InterPro" id="IPR001841">
    <property type="entry name" value="Znf_RING"/>
</dbReference>
<dbReference type="GO" id="GO:0005783">
    <property type="term" value="C:endoplasmic reticulum"/>
    <property type="evidence" value="ECO:0007669"/>
    <property type="project" value="InterPro"/>
</dbReference>
<dbReference type="PANTHER" id="PTHR12313">
    <property type="entry name" value="E3 UBIQUITIN-PROTEIN LIGASE RNF5-RELATED"/>
    <property type="match status" value="1"/>
</dbReference>
<dbReference type="AlphaFoldDB" id="A0A8T0ICR8"/>
<evidence type="ECO:0000256" key="9">
    <source>
        <dbReference type="ARBA" id="ARBA00022833"/>
    </source>
</evidence>
<feature type="region of interest" description="Disordered" evidence="12">
    <location>
        <begin position="1"/>
        <end position="30"/>
    </location>
</feature>
<dbReference type="InterPro" id="IPR045103">
    <property type="entry name" value="RNF5/RNF185-like"/>
</dbReference>
<keyword evidence="9" id="KW-0862">Zinc</keyword>
<protein>
    <recommendedName>
        <fullName evidence="4">RING-type E3 ubiquitin transferase</fullName>
        <ecNumber evidence="4">2.3.2.27</ecNumber>
    </recommendedName>
</protein>
<feature type="domain" description="RING-type" evidence="13">
    <location>
        <begin position="238"/>
        <end position="279"/>
    </location>
</feature>
<feature type="compositionally biased region" description="Polar residues" evidence="12">
    <location>
        <begin position="1"/>
        <end position="28"/>
    </location>
</feature>
<accession>A0A8T0ICR8</accession>
<gene>
    <name evidence="14" type="ORF">KC19_4G191500</name>
</gene>
<feature type="compositionally biased region" description="Basic and acidic residues" evidence="12">
    <location>
        <begin position="640"/>
        <end position="654"/>
    </location>
</feature>
<keyword evidence="7 11" id="KW-0863">Zinc-finger</keyword>
<comment type="pathway">
    <text evidence="3">Protein modification; protein ubiquitination.</text>
</comment>
<keyword evidence="15" id="KW-1185">Reference proteome</keyword>
<dbReference type="GO" id="GO:0061630">
    <property type="term" value="F:ubiquitin protein ligase activity"/>
    <property type="evidence" value="ECO:0007669"/>
    <property type="project" value="UniProtKB-EC"/>
</dbReference>
<evidence type="ECO:0000256" key="11">
    <source>
        <dbReference type="PROSITE-ProRule" id="PRU00175"/>
    </source>
</evidence>
<evidence type="ECO:0000256" key="7">
    <source>
        <dbReference type="ARBA" id="ARBA00022771"/>
    </source>
</evidence>
<evidence type="ECO:0000256" key="6">
    <source>
        <dbReference type="ARBA" id="ARBA00022723"/>
    </source>
</evidence>
<reference evidence="14" key="1">
    <citation type="submission" date="2020-06" db="EMBL/GenBank/DDBJ databases">
        <title>WGS assembly of Ceratodon purpureus strain R40.</title>
        <authorList>
            <person name="Carey S.B."/>
            <person name="Jenkins J."/>
            <person name="Shu S."/>
            <person name="Lovell J.T."/>
            <person name="Sreedasyam A."/>
            <person name="Maumus F."/>
            <person name="Tiley G.P."/>
            <person name="Fernandez-Pozo N."/>
            <person name="Barry K."/>
            <person name="Chen C."/>
            <person name="Wang M."/>
            <person name="Lipzen A."/>
            <person name="Daum C."/>
            <person name="Saski C.A."/>
            <person name="Payton A.C."/>
            <person name="Mcbreen J.C."/>
            <person name="Conrad R.E."/>
            <person name="Kollar L.M."/>
            <person name="Olsson S."/>
            <person name="Huttunen S."/>
            <person name="Landis J.B."/>
            <person name="Wickett N.J."/>
            <person name="Johnson M.G."/>
            <person name="Rensing S.A."/>
            <person name="Grimwood J."/>
            <person name="Schmutz J."/>
            <person name="Mcdaniel S.F."/>
        </authorList>
    </citation>
    <scope>NUCLEOTIDE SEQUENCE</scope>
    <source>
        <strain evidence="14">R40</strain>
    </source>
</reference>
<evidence type="ECO:0000256" key="2">
    <source>
        <dbReference type="ARBA" id="ARBA00004308"/>
    </source>
</evidence>
<dbReference type="GO" id="GO:0008270">
    <property type="term" value="F:zinc ion binding"/>
    <property type="evidence" value="ECO:0007669"/>
    <property type="project" value="UniProtKB-KW"/>
</dbReference>
<dbReference type="SUPFAM" id="SSF57850">
    <property type="entry name" value="RING/U-box"/>
    <property type="match status" value="1"/>
</dbReference>
<proteinExistence type="predicted"/>
<keyword evidence="10" id="KW-0472">Membrane</keyword>